<dbReference type="RefSeq" id="WP_147068210.1">
    <property type="nucleotide sequence ID" value="NZ_BAAARO010000015.1"/>
</dbReference>
<evidence type="ECO:0000313" key="1">
    <source>
        <dbReference type="EMBL" id="GEO31830.1"/>
    </source>
</evidence>
<dbReference type="SUPFAM" id="SSF109854">
    <property type="entry name" value="DinB/YfiT-like putative metalloenzymes"/>
    <property type="match status" value="1"/>
</dbReference>
<gene>
    <name evidence="1" type="ORF">TAE01_36400</name>
</gene>
<sequence>MTRHAQSERLQLCDELDRLGPDQPTLCEGWDTRDLAAHLVIREGRPDLAVGAVLPFLAGRLERERRRMALGDYAALVARVRQGAPAWNPMSHPRVDELTNLVEYFVHLEDVRRAQLHWEPRDLAPALQGKLWSALKRSSRLMFRKSATGIVLIGEGQGRHAAKLPDEHGAVVLRGTPAELVLYAYGRKDVARVELEGDADDIAALQQAELGIS</sequence>
<organism evidence="1 2">
    <name type="scientific">Terrabacter aerolatus</name>
    <dbReference type="NCBI Taxonomy" id="422442"/>
    <lineage>
        <taxon>Bacteria</taxon>
        <taxon>Bacillati</taxon>
        <taxon>Actinomycetota</taxon>
        <taxon>Actinomycetes</taxon>
        <taxon>Micrococcales</taxon>
        <taxon>Intrasporangiaceae</taxon>
        <taxon>Terrabacter</taxon>
    </lineage>
</organism>
<dbReference type="NCBIfam" id="TIGR03083">
    <property type="entry name" value="maleylpyruvate isomerase family mycothiol-dependent enzyme"/>
    <property type="match status" value="1"/>
</dbReference>
<dbReference type="EMBL" id="BJYX01000028">
    <property type="protein sequence ID" value="GEO31830.1"/>
    <property type="molecule type" value="Genomic_DNA"/>
</dbReference>
<accession>A0A512D6E6</accession>
<dbReference type="InterPro" id="IPR017517">
    <property type="entry name" value="Maleyloyr_isom"/>
</dbReference>
<comment type="caution">
    <text evidence="1">The sequence shown here is derived from an EMBL/GenBank/DDBJ whole genome shotgun (WGS) entry which is preliminary data.</text>
</comment>
<name>A0A512D6E6_9MICO</name>
<dbReference type="Proteomes" id="UP000321534">
    <property type="component" value="Unassembled WGS sequence"/>
</dbReference>
<dbReference type="NCBIfam" id="TIGR03085">
    <property type="entry name" value="TIGR03085 family metal-binding protein"/>
    <property type="match status" value="1"/>
</dbReference>
<proteinExistence type="predicted"/>
<dbReference type="InterPro" id="IPR017519">
    <property type="entry name" value="CHP03085"/>
</dbReference>
<evidence type="ECO:0000313" key="2">
    <source>
        <dbReference type="Proteomes" id="UP000321534"/>
    </source>
</evidence>
<protein>
    <submittedName>
        <fullName evidence="1">TIGR03085 family protein</fullName>
    </submittedName>
</protein>
<dbReference type="InterPro" id="IPR034660">
    <property type="entry name" value="DinB/YfiT-like"/>
</dbReference>
<dbReference type="OrthoDB" id="3268903at2"/>
<keyword evidence="2" id="KW-1185">Reference proteome</keyword>
<dbReference type="AlphaFoldDB" id="A0A512D6E6"/>
<reference evidence="1 2" key="1">
    <citation type="submission" date="2019-07" db="EMBL/GenBank/DDBJ databases">
        <title>Whole genome shotgun sequence of Terrabacter aerolatus NBRC 106305.</title>
        <authorList>
            <person name="Hosoyama A."/>
            <person name="Uohara A."/>
            <person name="Ohji S."/>
            <person name="Ichikawa N."/>
        </authorList>
    </citation>
    <scope>NUCLEOTIDE SEQUENCE [LARGE SCALE GENOMIC DNA]</scope>
    <source>
        <strain evidence="1 2">NBRC 106305</strain>
    </source>
</reference>